<dbReference type="PROSITE" id="PS00624">
    <property type="entry name" value="GMC_OXRED_2"/>
    <property type="match status" value="1"/>
</dbReference>
<reference evidence="7 8" key="1">
    <citation type="submission" date="2014-10" db="EMBL/GenBank/DDBJ databases">
        <title>Genome sequence of Novosphingobium malaysiense MUSC 273(T).</title>
        <authorList>
            <person name="Lee L.-H."/>
        </authorList>
    </citation>
    <scope>NUCLEOTIDE SEQUENCE [LARGE SCALE GENOMIC DNA]</scope>
    <source>
        <strain evidence="7 8">MUSC 273</strain>
    </source>
</reference>
<dbReference type="Proteomes" id="UP000031057">
    <property type="component" value="Unassembled WGS sequence"/>
</dbReference>
<name>A0A0B1ZTX4_9SPHN</name>
<dbReference type="PANTHER" id="PTHR11552:SF147">
    <property type="entry name" value="CHOLINE DEHYDROGENASE, MITOCHONDRIAL"/>
    <property type="match status" value="1"/>
</dbReference>
<keyword evidence="8" id="KW-1185">Reference proteome</keyword>
<dbReference type="GO" id="GO:0016614">
    <property type="term" value="F:oxidoreductase activity, acting on CH-OH group of donors"/>
    <property type="evidence" value="ECO:0007669"/>
    <property type="project" value="InterPro"/>
</dbReference>
<dbReference type="PANTHER" id="PTHR11552">
    <property type="entry name" value="GLUCOSE-METHANOL-CHOLINE GMC OXIDOREDUCTASE"/>
    <property type="match status" value="1"/>
</dbReference>
<dbReference type="GO" id="GO:0050660">
    <property type="term" value="F:flavin adenine dinucleotide binding"/>
    <property type="evidence" value="ECO:0007669"/>
    <property type="project" value="InterPro"/>
</dbReference>
<comment type="similarity">
    <text evidence="2">Belongs to the GMC oxidoreductase family.</text>
</comment>
<evidence type="ECO:0000256" key="1">
    <source>
        <dbReference type="ARBA" id="ARBA00001974"/>
    </source>
</evidence>
<evidence type="ECO:0000259" key="6">
    <source>
        <dbReference type="PROSITE" id="PS00624"/>
    </source>
</evidence>
<gene>
    <name evidence="7" type="ORF">LK12_00635</name>
</gene>
<evidence type="ECO:0000313" key="8">
    <source>
        <dbReference type="Proteomes" id="UP000031057"/>
    </source>
</evidence>
<dbReference type="SUPFAM" id="SSF54373">
    <property type="entry name" value="FAD-linked reductases, C-terminal domain"/>
    <property type="match status" value="1"/>
</dbReference>
<proteinExistence type="inferred from homology"/>
<keyword evidence="4 5" id="KW-0274">FAD</keyword>
<dbReference type="InterPro" id="IPR012132">
    <property type="entry name" value="GMC_OxRdtase"/>
</dbReference>
<dbReference type="Pfam" id="PF05199">
    <property type="entry name" value="GMC_oxred_C"/>
    <property type="match status" value="1"/>
</dbReference>
<evidence type="ECO:0000256" key="5">
    <source>
        <dbReference type="PIRSR" id="PIRSR000137-2"/>
    </source>
</evidence>
<dbReference type="EMBL" id="JTDI01000001">
    <property type="protein sequence ID" value="KHK92934.1"/>
    <property type="molecule type" value="Genomic_DNA"/>
</dbReference>
<dbReference type="SUPFAM" id="SSF51905">
    <property type="entry name" value="FAD/NAD(P)-binding domain"/>
    <property type="match status" value="1"/>
</dbReference>
<evidence type="ECO:0000256" key="2">
    <source>
        <dbReference type="ARBA" id="ARBA00010790"/>
    </source>
</evidence>
<dbReference type="RefSeq" id="WP_039278124.1">
    <property type="nucleotide sequence ID" value="NZ_JTDI01000001.1"/>
</dbReference>
<protein>
    <recommendedName>
        <fullName evidence="6">Glucose-methanol-choline oxidoreductase N-terminal domain-containing protein</fullName>
    </recommendedName>
</protein>
<evidence type="ECO:0000256" key="4">
    <source>
        <dbReference type="ARBA" id="ARBA00022827"/>
    </source>
</evidence>
<evidence type="ECO:0000256" key="3">
    <source>
        <dbReference type="ARBA" id="ARBA00022630"/>
    </source>
</evidence>
<dbReference type="STRING" id="1348853.LK12_00635"/>
<dbReference type="Gene3D" id="3.30.560.10">
    <property type="entry name" value="Glucose Oxidase, domain 3"/>
    <property type="match status" value="1"/>
</dbReference>
<dbReference type="Gene3D" id="3.50.50.60">
    <property type="entry name" value="FAD/NAD(P)-binding domain"/>
    <property type="match status" value="1"/>
</dbReference>
<dbReference type="InterPro" id="IPR000172">
    <property type="entry name" value="GMC_OxRdtase_N"/>
</dbReference>
<accession>A0A0B1ZTX4</accession>
<feature type="domain" description="Glucose-methanol-choline oxidoreductase N-terminal" evidence="6">
    <location>
        <begin position="253"/>
        <end position="267"/>
    </location>
</feature>
<dbReference type="AlphaFoldDB" id="A0A0B1ZTX4"/>
<evidence type="ECO:0000313" key="7">
    <source>
        <dbReference type="EMBL" id="KHK92934.1"/>
    </source>
</evidence>
<comment type="caution">
    <text evidence="7">The sequence shown here is derived from an EMBL/GenBank/DDBJ whole genome shotgun (WGS) entry which is preliminary data.</text>
</comment>
<dbReference type="OrthoDB" id="9785276at2"/>
<dbReference type="InterPro" id="IPR036188">
    <property type="entry name" value="FAD/NAD-bd_sf"/>
</dbReference>
<keyword evidence="3" id="KW-0285">Flavoprotein</keyword>
<feature type="binding site" evidence="5">
    <location>
        <position position="218"/>
    </location>
    <ligand>
        <name>FAD</name>
        <dbReference type="ChEBI" id="CHEBI:57692"/>
    </ligand>
</feature>
<dbReference type="PIRSF" id="PIRSF000137">
    <property type="entry name" value="Alcohol_oxidase"/>
    <property type="match status" value="1"/>
</dbReference>
<dbReference type="Pfam" id="PF00732">
    <property type="entry name" value="GMC_oxred_N"/>
    <property type="match status" value="1"/>
</dbReference>
<comment type="cofactor">
    <cofactor evidence="1 5">
        <name>FAD</name>
        <dbReference type="ChEBI" id="CHEBI:57692"/>
    </cofactor>
</comment>
<sequence length="533" mass="57650">MQTYDYIIVGAGSAGCVLADRLTRSGKHKVLLLEAGPADKSFLIRMPKGFGALLQNTSHARHFRTEAAQDGSIRAENWPKGMTLGGSSSVNGTLYVRGQPQDYDSWEAQGATGWGWSTIGECYREMEDNPLGDDGVRGVGGLLKISRFPTETPLNEAVIEAGVAKGLPRREDVNGLEQDGIGYTMCTIRDGVRVSAASAFLHPAMGRPNLTVKTGVFVEKVLFEGTRAVGVAGREKGAAVEFRAGREVILSAGSIQSPQLLQLSGIGDPAHLQGLGLPVVAAVPGVGRNLREHWMGIVQCRLNQPMSDNFEFGGLRLLKHVLKYVFTKKGLMACSSHEVAGFIRTRPDLDRPDAQIVYAPISLEQGDDAKFAFDKWHGIQIHGFQMRPESRGSVMIRSADPAEQPEIQANYLTEEEDRRVALATVRYIRDLVRTEPLASFIASEDVPGPDAQSDDELMAVIKRTGSSVFHAAGTCRMGSDEDAVLDPRLRVRGVEGLRVVDASVMPTLVSGNTNAATMVIGWRAAQLILEDTA</sequence>
<organism evidence="7 8">
    <name type="scientific">Novosphingobium malaysiense</name>
    <dbReference type="NCBI Taxonomy" id="1348853"/>
    <lineage>
        <taxon>Bacteria</taxon>
        <taxon>Pseudomonadati</taxon>
        <taxon>Pseudomonadota</taxon>
        <taxon>Alphaproteobacteria</taxon>
        <taxon>Sphingomonadales</taxon>
        <taxon>Sphingomonadaceae</taxon>
        <taxon>Novosphingobium</taxon>
    </lineage>
</organism>
<dbReference type="InterPro" id="IPR007867">
    <property type="entry name" value="GMC_OxRtase_C"/>
</dbReference>